<keyword evidence="2" id="KW-0812">Transmembrane</keyword>
<evidence type="ECO:0000256" key="1">
    <source>
        <dbReference type="SAM" id="MobiDB-lite"/>
    </source>
</evidence>
<evidence type="ECO:0000256" key="2">
    <source>
        <dbReference type="SAM" id="Phobius"/>
    </source>
</evidence>
<keyword evidence="2" id="KW-1133">Transmembrane helix</keyword>
<feature type="transmembrane region" description="Helical" evidence="2">
    <location>
        <begin position="46"/>
        <end position="64"/>
    </location>
</feature>
<dbReference type="RefSeq" id="WP_131279781.1">
    <property type="nucleotide sequence ID" value="NZ_JBHSLR010000009.1"/>
</dbReference>
<proteinExistence type="predicted"/>
<organism evidence="3 4">
    <name type="scientific">Arcanobacterium bovis</name>
    <dbReference type="NCBI Taxonomy" id="2529275"/>
    <lineage>
        <taxon>Bacteria</taxon>
        <taxon>Bacillati</taxon>
        <taxon>Actinomycetota</taxon>
        <taxon>Actinomycetes</taxon>
        <taxon>Actinomycetales</taxon>
        <taxon>Actinomycetaceae</taxon>
        <taxon>Arcanobacterium</taxon>
    </lineage>
</organism>
<reference evidence="3 4" key="1">
    <citation type="submission" date="2019-02" db="EMBL/GenBank/DDBJ databases">
        <title>Arcanobacterium bovis sp. nov., isolated from the milk of a cow with mastitis.</title>
        <authorList>
            <person name="Sammra O."/>
            <person name="Foster G."/>
            <person name="Hassan A."/>
            <person name="Alssahen M."/>
            <person name="Laemmler C."/>
            <person name="Borowiak M."/>
            <person name="Malorny B."/>
            <person name="Abdulmawjood A."/>
        </authorList>
    </citation>
    <scope>NUCLEOTIDE SEQUENCE [LARGE SCALE GENOMIC DNA]</scope>
    <source>
        <strain evidence="3 4">C605018/01/1</strain>
    </source>
</reference>
<protein>
    <submittedName>
        <fullName evidence="3">Uncharacterized protein</fullName>
    </submittedName>
</protein>
<feature type="region of interest" description="Disordered" evidence="1">
    <location>
        <begin position="1"/>
        <end position="30"/>
    </location>
</feature>
<sequence length="96" mass="10058">MSETNNPLEPGMGSHIDAAGTTSQSQRGGLAPEDLAKLKKAQRRNIVIALILGLILAVSGYFAGQKLRESRSQSSAANVSVVIADGEERAVNGVRI</sequence>
<name>A0A4Q9V116_9ACTO</name>
<accession>A0A4Q9V116</accession>
<evidence type="ECO:0000313" key="4">
    <source>
        <dbReference type="Proteomes" id="UP000293036"/>
    </source>
</evidence>
<comment type="caution">
    <text evidence="3">The sequence shown here is derived from an EMBL/GenBank/DDBJ whole genome shotgun (WGS) entry which is preliminary data.</text>
</comment>
<dbReference type="Proteomes" id="UP000293036">
    <property type="component" value="Unassembled WGS sequence"/>
</dbReference>
<dbReference type="EMBL" id="SJDT01000002">
    <property type="protein sequence ID" value="TBW22784.1"/>
    <property type="molecule type" value="Genomic_DNA"/>
</dbReference>
<gene>
    <name evidence="3" type="ORF">EZJ44_02445</name>
</gene>
<keyword evidence="2" id="KW-0472">Membrane</keyword>
<evidence type="ECO:0000313" key="3">
    <source>
        <dbReference type="EMBL" id="TBW22784.1"/>
    </source>
</evidence>
<dbReference type="AlphaFoldDB" id="A0A4Q9V116"/>
<keyword evidence="4" id="KW-1185">Reference proteome</keyword>